<dbReference type="AlphaFoldDB" id="A0A0M4D069"/>
<dbReference type="PROSITE" id="PS00198">
    <property type="entry name" value="4FE4S_FER_1"/>
    <property type="match status" value="1"/>
</dbReference>
<accession>A0A0M4D069</accession>
<keyword evidence="3" id="KW-0677">Repeat</keyword>
<dbReference type="EC" id="1.1.99.14" evidence="6"/>
<protein>
    <recommendedName>
        <fullName evidence="6">Glycolate oxidase iron-sulfur subunit</fullName>
        <ecNumber evidence="6">1.1.99.14</ecNumber>
    </recommendedName>
</protein>
<evidence type="ECO:0000313" key="9">
    <source>
        <dbReference type="Proteomes" id="UP000057158"/>
    </source>
</evidence>
<evidence type="ECO:0000256" key="5">
    <source>
        <dbReference type="ARBA" id="ARBA00023014"/>
    </source>
</evidence>
<comment type="function">
    <text evidence="6">Component of a complex that catalyzes the oxidation of glycolate to glyoxylate.</text>
</comment>
<dbReference type="PIRSF" id="PIRSF000139">
    <property type="entry name" value="Glc_ox_4Fe-4S"/>
    <property type="match status" value="1"/>
</dbReference>
<evidence type="ECO:0000256" key="3">
    <source>
        <dbReference type="ARBA" id="ARBA00022737"/>
    </source>
</evidence>
<evidence type="ECO:0000256" key="1">
    <source>
        <dbReference type="ARBA" id="ARBA00022485"/>
    </source>
</evidence>
<proteinExistence type="predicted"/>
<dbReference type="PATRIC" id="fig|1603606.3.peg.441"/>
<evidence type="ECO:0000259" key="7">
    <source>
        <dbReference type="PROSITE" id="PS51379"/>
    </source>
</evidence>
<dbReference type="Proteomes" id="UP000057158">
    <property type="component" value="Chromosome"/>
</dbReference>
<gene>
    <name evidence="8" type="primary">glcF-2</name>
    <name evidence="8" type="ORF">DSOUD_0406</name>
</gene>
<keyword evidence="6" id="KW-0249">Electron transport</keyword>
<reference evidence="8 9" key="1">
    <citation type="submission" date="2015-07" db="EMBL/GenBank/DDBJ databases">
        <title>Isolation and Genomic Characterization of a Novel Halophilic Metal-Reducing Deltaproteobacterium from the Deep Subsurface.</title>
        <authorList>
            <person name="Badalamenti J.P."/>
            <person name="Summers Z.M."/>
            <person name="Gralnick J.A."/>
            <person name="Bond D.R."/>
        </authorList>
    </citation>
    <scope>NUCLEOTIDE SEQUENCE [LARGE SCALE GENOMIC DNA]</scope>
    <source>
        <strain evidence="8 9">WTL</strain>
    </source>
</reference>
<dbReference type="Gene3D" id="1.10.1060.10">
    <property type="entry name" value="Alpha-helical ferredoxin"/>
    <property type="match status" value="1"/>
</dbReference>
<organism evidence="8 9">
    <name type="scientific">Desulfuromonas soudanensis</name>
    <dbReference type="NCBI Taxonomy" id="1603606"/>
    <lineage>
        <taxon>Bacteria</taxon>
        <taxon>Pseudomonadati</taxon>
        <taxon>Thermodesulfobacteriota</taxon>
        <taxon>Desulfuromonadia</taxon>
        <taxon>Desulfuromonadales</taxon>
        <taxon>Desulfuromonadaceae</taxon>
        <taxon>Desulfuromonas</taxon>
    </lineage>
</organism>
<dbReference type="InterPro" id="IPR017896">
    <property type="entry name" value="4Fe4S_Fe-S-bd"/>
</dbReference>
<evidence type="ECO:0000313" key="8">
    <source>
        <dbReference type="EMBL" id="ALC15201.1"/>
    </source>
</evidence>
<dbReference type="InterPro" id="IPR017900">
    <property type="entry name" value="4Fe4S_Fe_S_CS"/>
</dbReference>
<dbReference type="OrthoDB" id="5289041at2"/>
<dbReference type="GO" id="GO:0051539">
    <property type="term" value="F:4 iron, 4 sulfur cluster binding"/>
    <property type="evidence" value="ECO:0007669"/>
    <property type="project" value="UniProtKB-UniRule"/>
</dbReference>
<keyword evidence="6" id="KW-0813">Transport</keyword>
<comment type="cofactor">
    <cofactor evidence="6">
        <name>[4Fe-4S] cluster</name>
        <dbReference type="ChEBI" id="CHEBI:49883"/>
    </cofactor>
    <text evidence="6">Binds 2 [4Fe-4S] clusters.</text>
</comment>
<dbReference type="STRING" id="1603606.DSOUD_0406"/>
<keyword evidence="5 6" id="KW-0411">Iron-sulfur</keyword>
<dbReference type="PANTHER" id="PTHR32479:SF17">
    <property type="entry name" value="GLYCOLATE OXIDASE IRON-SULFUR SUBUNIT"/>
    <property type="match status" value="1"/>
</dbReference>
<dbReference type="KEGG" id="des:DSOUD_0406"/>
<evidence type="ECO:0000256" key="4">
    <source>
        <dbReference type="ARBA" id="ARBA00023004"/>
    </source>
</evidence>
<evidence type="ECO:0000256" key="6">
    <source>
        <dbReference type="PIRNR" id="PIRNR000139"/>
    </source>
</evidence>
<name>A0A0M4D069_9BACT</name>
<sequence length="433" mass="47620">MSPDKPLGNFAPKDAPSYESIIQCMRCGFCLPTCPTYALTGRERSSPRGRVALARAVAEQKLEFTPAIKEEAFFCLDCRACTTACPSGVHAGEIMETCRAQVQSIYPLEGMQKAFRSFILEKMLPSPELLETAMIPARIYQKLGIQWLLRHSGALKLAPKWMEKAEGMIPELHKPLRLQLPEVIPAGGARRGRVGYFLGCVMSLMYAEVARQTVKVLAHQGFEVVTPRDQKCCGAPHLTEGDRDTARALMLHNLELFLAQDFDYIVTDCAGCGSALKEYEEMLEGRADHGKLAAFRAKIRDVSELLAEVGVRSEGLKPVNASVTYHEPCHLCHAQGISAQPRKVIRAIPGIDFREMKEASWCCGSAATFGLKFTEESQKILDRKLSNVVETGAEILVSGNPGCQLQLAWGVKKAGLDTKVMHIIELLGEATPD</sequence>
<dbReference type="InterPro" id="IPR012257">
    <property type="entry name" value="Glc_ox_4Fe-4S"/>
</dbReference>
<dbReference type="InterPro" id="IPR009051">
    <property type="entry name" value="Helical_ferredxn"/>
</dbReference>
<evidence type="ECO:0000256" key="2">
    <source>
        <dbReference type="ARBA" id="ARBA00022723"/>
    </source>
</evidence>
<keyword evidence="4 6" id="KW-0408">Iron</keyword>
<dbReference type="GO" id="GO:0046872">
    <property type="term" value="F:metal ion binding"/>
    <property type="evidence" value="ECO:0007669"/>
    <property type="project" value="UniProtKB-UniRule"/>
</dbReference>
<keyword evidence="1 6" id="KW-0004">4Fe-4S</keyword>
<comment type="catalytic activity">
    <reaction evidence="6">
        <text>glycolate + A = glyoxylate + AH2</text>
        <dbReference type="Rhea" id="RHEA:21264"/>
        <dbReference type="ChEBI" id="CHEBI:13193"/>
        <dbReference type="ChEBI" id="CHEBI:17499"/>
        <dbReference type="ChEBI" id="CHEBI:29805"/>
        <dbReference type="ChEBI" id="CHEBI:36655"/>
        <dbReference type="EC" id="1.1.99.14"/>
    </reaction>
</comment>
<comment type="catalytic activity">
    <reaction evidence="6">
        <text>(R)-lactate + A = pyruvate + AH2</text>
        <dbReference type="Rhea" id="RHEA:15089"/>
        <dbReference type="ChEBI" id="CHEBI:13193"/>
        <dbReference type="ChEBI" id="CHEBI:15361"/>
        <dbReference type="ChEBI" id="CHEBI:16004"/>
        <dbReference type="ChEBI" id="CHEBI:17499"/>
    </reaction>
</comment>
<feature type="domain" description="4Fe-4S ferredoxin-type" evidence="7">
    <location>
        <begin position="64"/>
        <end position="95"/>
    </location>
</feature>
<keyword evidence="9" id="KW-1185">Reference proteome</keyword>
<dbReference type="GO" id="GO:0019154">
    <property type="term" value="F:glycolate dehydrogenase activity"/>
    <property type="evidence" value="ECO:0007669"/>
    <property type="project" value="UniProtKB-EC"/>
</dbReference>
<dbReference type="Pfam" id="PF13183">
    <property type="entry name" value="Fer4_8"/>
    <property type="match status" value="1"/>
</dbReference>
<dbReference type="PROSITE" id="PS51379">
    <property type="entry name" value="4FE4S_FER_2"/>
    <property type="match status" value="2"/>
</dbReference>
<dbReference type="Pfam" id="PF02754">
    <property type="entry name" value="CCG"/>
    <property type="match status" value="2"/>
</dbReference>
<keyword evidence="2 6" id="KW-0479">Metal-binding</keyword>
<dbReference type="PANTHER" id="PTHR32479">
    <property type="entry name" value="GLYCOLATE OXIDASE IRON-SULFUR SUBUNIT"/>
    <property type="match status" value="1"/>
</dbReference>
<feature type="domain" description="4Fe-4S ferredoxin-type" evidence="7">
    <location>
        <begin position="14"/>
        <end position="44"/>
    </location>
</feature>
<dbReference type="InterPro" id="IPR004017">
    <property type="entry name" value="Cys_rich_dom"/>
</dbReference>
<dbReference type="EMBL" id="CP010802">
    <property type="protein sequence ID" value="ALC15201.1"/>
    <property type="molecule type" value="Genomic_DNA"/>
</dbReference>
<dbReference type="SUPFAM" id="SSF46548">
    <property type="entry name" value="alpha-helical ferredoxin"/>
    <property type="match status" value="1"/>
</dbReference>
<dbReference type="RefSeq" id="WP_053549428.1">
    <property type="nucleotide sequence ID" value="NZ_CP010802.1"/>
</dbReference>